<name>A0ABV9UB32_9ACTN</name>
<dbReference type="InterPro" id="IPR010359">
    <property type="entry name" value="IrrE_HExxH"/>
</dbReference>
<evidence type="ECO:0000313" key="5">
    <source>
        <dbReference type="Proteomes" id="UP001595872"/>
    </source>
</evidence>
<comment type="caution">
    <text evidence="4">The sequence shown here is derived from an EMBL/GenBank/DDBJ whole genome shotgun (WGS) entry which is preliminary data.</text>
</comment>
<gene>
    <name evidence="4" type="ORF">ACFPCY_36305</name>
</gene>
<dbReference type="PANTHER" id="PTHR36924:SF1">
    <property type="entry name" value="ANTITOXIN HIGA-1"/>
    <property type="match status" value="1"/>
</dbReference>
<dbReference type="PROSITE" id="PS50943">
    <property type="entry name" value="HTH_CROC1"/>
    <property type="match status" value="1"/>
</dbReference>
<dbReference type="SUPFAM" id="SSF47413">
    <property type="entry name" value="lambda repressor-like DNA-binding domains"/>
    <property type="match status" value="1"/>
</dbReference>
<dbReference type="InterPro" id="IPR010982">
    <property type="entry name" value="Lambda_DNA-bd_dom_sf"/>
</dbReference>
<keyword evidence="5" id="KW-1185">Reference proteome</keyword>
<dbReference type="EMBL" id="JBHSIT010000013">
    <property type="protein sequence ID" value="MFC4912810.1"/>
    <property type="molecule type" value="Genomic_DNA"/>
</dbReference>
<dbReference type="NCBIfam" id="TIGR02607">
    <property type="entry name" value="antidote_HigA"/>
    <property type="match status" value="1"/>
</dbReference>
<dbReference type="Gene3D" id="1.10.10.2910">
    <property type="match status" value="1"/>
</dbReference>
<dbReference type="InterPro" id="IPR013430">
    <property type="entry name" value="Toxin_antidote_HigA"/>
</dbReference>
<dbReference type="Pfam" id="PF06114">
    <property type="entry name" value="Peptidase_M78"/>
    <property type="match status" value="1"/>
</dbReference>
<dbReference type="InterPro" id="IPR001387">
    <property type="entry name" value="Cro/C1-type_HTH"/>
</dbReference>
<evidence type="ECO:0000259" key="3">
    <source>
        <dbReference type="PROSITE" id="PS50943"/>
    </source>
</evidence>
<proteinExistence type="inferred from homology"/>
<evidence type="ECO:0000256" key="1">
    <source>
        <dbReference type="ARBA" id="ARBA00007227"/>
    </source>
</evidence>
<dbReference type="Proteomes" id="UP001595872">
    <property type="component" value="Unassembled WGS sequence"/>
</dbReference>
<dbReference type="Pfam" id="PF01381">
    <property type="entry name" value="HTH_3"/>
    <property type="match status" value="1"/>
</dbReference>
<comment type="similarity">
    <text evidence="1">Belongs to the short-chain fatty acyl-CoA assimilation regulator (ScfR) family.</text>
</comment>
<protein>
    <submittedName>
        <fullName evidence="4">HigA family addiction module antitoxin</fullName>
    </submittedName>
</protein>
<dbReference type="SMART" id="SM00530">
    <property type="entry name" value="HTH_XRE"/>
    <property type="match status" value="1"/>
</dbReference>
<reference evidence="5" key="1">
    <citation type="journal article" date="2019" name="Int. J. Syst. Evol. Microbiol.">
        <title>The Global Catalogue of Microorganisms (GCM) 10K type strain sequencing project: providing services to taxonomists for standard genome sequencing and annotation.</title>
        <authorList>
            <consortium name="The Broad Institute Genomics Platform"/>
            <consortium name="The Broad Institute Genome Sequencing Center for Infectious Disease"/>
            <person name="Wu L."/>
            <person name="Ma J."/>
        </authorList>
    </citation>
    <scope>NUCLEOTIDE SEQUENCE [LARGE SCALE GENOMIC DNA]</scope>
    <source>
        <strain evidence="5">KLKA75</strain>
    </source>
</reference>
<evidence type="ECO:0000256" key="2">
    <source>
        <dbReference type="ARBA" id="ARBA00023125"/>
    </source>
</evidence>
<evidence type="ECO:0000313" key="4">
    <source>
        <dbReference type="EMBL" id="MFC4912810.1"/>
    </source>
</evidence>
<feature type="domain" description="HTH cro/C1-type" evidence="3">
    <location>
        <begin position="21"/>
        <end position="75"/>
    </location>
</feature>
<dbReference type="PANTHER" id="PTHR36924">
    <property type="entry name" value="ANTITOXIN HIGA-1"/>
    <property type="match status" value="1"/>
</dbReference>
<organism evidence="4 5">
    <name type="scientific">Actinomadura gamaensis</name>
    <dbReference type="NCBI Taxonomy" id="1763541"/>
    <lineage>
        <taxon>Bacteria</taxon>
        <taxon>Bacillati</taxon>
        <taxon>Actinomycetota</taxon>
        <taxon>Actinomycetes</taxon>
        <taxon>Streptosporangiales</taxon>
        <taxon>Thermomonosporaceae</taxon>
        <taxon>Actinomadura</taxon>
    </lineage>
</organism>
<sequence>MTKRTYPEVEPDYAVPPGETIREFLDELGMTQRQLAARLGLSPKHVNQLIQGLVPLSPDVAARLELVTGMSARLWNRIEADYRTALTRQRQRQDFAELNAWVKDEMPVAELVKRGVLPPEPKDLTSRAQQLLSFFGVAQLQTYREIYEESAVQFRQTRTFKASPGAVAAWIRLGELKAQDVSCQPYDREGLEAALPRLRSLTLQPPKVFLKVAQDICAAHGIAAVIVPEITGARASGATKWLGPDKAMVMLSGRYKTDDQLWFTFFHELCHVIRHGKGVWIENGKDHKDPQEQEADSFARDLLIPPAKAPLLRALKTLEQIKRFAQGIDVAPGIVVGRMQHEGILNYRHGNKLKRDIDLAEIRD</sequence>
<dbReference type="RefSeq" id="WP_378263102.1">
    <property type="nucleotide sequence ID" value="NZ_JBHSIT010000013.1"/>
</dbReference>
<accession>A0ABV9UB32</accession>
<dbReference type="Gene3D" id="1.10.260.40">
    <property type="entry name" value="lambda repressor-like DNA-binding domains"/>
    <property type="match status" value="1"/>
</dbReference>
<keyword evidence="2" id="KW-0238">DNA-binding</keyword>
<dbReference type="CDD" id="cd00093">
    <property type="entry name" value="HTH_XRE"/>
    <property type="match status" value="1"/>
</dbReference>